<feature type="domain" description="ZP-N" evidence="5">
    <location>
        <begin position="61"/>
        <end position="147"/>
    </location>
</feature>
<reference evidence="7" key="1">
    <citation type="submission" date="2025-08" db="UniProtKB">
        <authorList>
            <consortium name="RefSeq"/>
        </authorList>
    </citation>
    <scope>IDENTIFICATION</scope>
    <source>
        <tissue evidence="7">Liver</tissue>
    </source>
</reference>
<dbReference type="OrthoDB" id="9829838at2759"/>
<dbReference type="InterPro" id="IPR033222">
    <property type="entry name" value="PLAC1_fam"/>
</dbReference>
<dbReference type="KEGG" id="lww:102729389"/>
<dbReference type="CTD" id="219990"/>
<dbReference type="STRING" id="9713.A0A2U3YT02"/>
<evidence type="ECO:0000313" key="7">
    <source>
        <dbReference type="RefSeq" id="XP_006746841.1"/>
    </source>
</evidence>
<dbReference type="Pfam" id="PF23344">
    <property type="entry name" value="ZP-N"/>
    <property type="match status" value="1"/>
</dbReference>
<organism evidence="6 7">
    <name type="scientific">Leptonychotes weddellii</name>
    <name type="common">Weddell seal</name>
    <name type="synonym">Otaria weddellii</name>
    <dbReference type="NCBI Taxonomy" id="9713"/>
    <lineage>
        <taxon>Eukaryota</taxon>
        <taxon>Metazoa</taxon>
        <taxon>Chordata</taxon>
        <taxon>Craniata</taxon>
        <taxon>Vertebrata</taxon>
        <taxon>Euteleostomi</taxon>
        <taxon>Mammalia</taxon>
        <taxon>Eutheria</taxon>
        <taxon>Laurasiatheria</taxon>
        <taxon>Carnivora</taxon>
        <taxon>Caniformia</taxon>
        <taxon>Pinnipedia</taxon>
        <taxon>Phocidae</taxon>
        <taxon>Monachinae</taxon>
        <taxon>Lobodontini</taxon>
        <taxon>Leptonychotes</taxon>
    </lineage>
</organism>
<dbReference type="RefSeq" id="XP_006746841.1">
    <property type="nucleotide sequence ID" value="XM_006746778.1"/>
</dbReference>
<evidence type="ECO:0000313" key="6">
    <source>
        <dbReference type="Proteomes" id="UP000245341"/>
    </source>
</evidence>
<evidence type="ECO:0000259" key="5">
    <source>
        <dbReference type="Pfam" id="PF23344"/>
    </source>
</evidence>
<comment type="similarity">
    <text evidence="2">Belongs to the PLAC1 family.</text>
</comment>
<sequence>MKAAESGMPYKFTYGRPHFLFPEKCWLGSAQMKVSVALGVWTLLAVLIWPCTESIYVKVRCSMDWVMISVSPCGYSSSLYIFADELYLGSGCPVTRIQTYAYDFIYPVHDCGIRIKVVSEDTLLFQTEMYFNPRNLHCDHQKIPLECSASRKSVWLTPVSTENEIKLDPSPFIADFETTPEELGLLSSSQTGFFLKEEWRLGTGVMNFVGKTVFLC</sequence>
<comment type="subcellular location">
    <subcellularLocation>
        <location evidence="1">Secreted</location>
    </subcellularLocation>
</comment>
<keyword evidence="4" id="KW-0732">Signal</keyword>
<dbReference type="PANTHER" id="PTHR14380:SF7">
    <property type="entry name" value="OOCYTE-SECRETED PROTEIN 2"/>
    <property type="match status" value="1"/>
</dbReference>
<dbReference type="Proteomes" id="UP000245341">
    <property type="component" value="Unplaced"/>
</dbReference>
<dbReference type="InterPro" id="IPR055356">
    <property type="entry name" value="ZP-N"/>
</dbReference>
<keyword evidence="3" id="KW-0964">Secreted</keyword>
<accession>A0A2U3YT02</accession>
<dbReference type="PANTHER" id="PTHR14380">
    <property type="entry name" value="PLACENTA-SPECIFIC PROTEIN 1"/>
    <property type="match status" value="1"/>
</dbReference>
<dbReference type="AlphaFoldDB" id="A0A2U3YT02"/>
<name>A0A2U3YT02_LEPWE</name>
<evidence type="ECO:0000256" key="1">
    <source>
        <dbReference type="ARBA" id="ARBA00004613"/>
    </source>
</evidence>
<protein>
    <submittedName>
        <fullName evidence="7">Oocyte-secreted protein 2</fullName>
    </submittedName>
</protein>
<proteinExistence type="inferred from homology"/>
<evidence type="ECO:0000256" key="3">
    <source>
        <dbReference type="ARBA" id="ARBA00022525"/>
    </source>
</evidence>
<dbReference type="GO" id="GO:0005576">
    <property type="term" value="C:extracellular region"/>
    <property type="evidence" value="ECO:0007669"/>
    <property type="project" value="UniProtKB-SubCell"/>
</dbReference>
<evidence type="ECO:0000256" key="4">
    <source>
        <dbReference type="ARBA" id="ARBA00022729"/>
    </source>
</evidence>
<dbReference type="GeneID" id="102729389"/>
<evidence type="ECO:0000256" key="2">
    <source>
        <dbReference type="ARBA" id="ARBA00010071"/>
    </source>
</evidence>
<keyword evidence="6" id="KW-1185">Reference proteome</keyword>
<gene>
    <name evidence="7" type="primary">OOSP2</name>
</gene>
<dbReference type="Gene3D" id="2.60.40.3210">
    <property type="entry name" value="Zona pellucida, ZP-N domain"/>
    <property type="match status" value="1"/>
</dbReference>